<dbReference type="EMBL" id="VSSQ01123854">
    <property type="protein sequence ID" value="MPN55045.1"/>
    <property type="molecule type" value="Genomic_DNA"/>
</dbReference>
<protein>
    <submittedName>
        <fullName evidence="1">Uncharacterized protein</fullName>
    </submittedName>
</protein>
<proteinExistence type="predicted"/>
<organism evidence="1">
    <name type="scientific">bioreactor metagenome</name>
    <dbReference type="NCBI Taxonomy" id="1076179"/>
    <lineage>
        <taxon>unclassified sequences</taxon>
        <taxon>metagenomes</taxon>
        <taxon>ecological metagenomes</taxon>
    </lineage>
</organism>
<dbReference type="AlphaFoldDB" id="A0A645IUF0"/>
<name>A0A645IUF0_9ZZZZ</name>
<comment type="caution">
    <text evidence="1">The sequence shown here is derived from an EMBL/GenBank/DDBJ whole genome shotgun (WGS) entry which is preliminary data.</text>
</comment>
<gene>
    <name evidence="1" type="ORF">SDC9_202724</name>
</gene>
<reference evidence="1" key="1">
    <citation type="submission" date="2019-08" db="EMBL/GenBank/DDBJ databases">
        <authorList>
            <person name="Kucharzyk K."/>
            <person name="Murdoch R.W."/>
            <person name="Higgins S."/>
            <person name="Loffler F."/>
        </authorList>
    </citation>
    <scope>NUCLEOTIDE SEQUENCE</scope>
</reference>
<accession>A0A645IUF0</accession>
<evidence type="ECO:0000313" key="1">
    <source>
        <dbReference type="EMBL" id="MPN55045.1"/>
    </source>
</evidence>
<sequence length="51" mass="5646">MRIPDGGNRLCALRKRGKRLEHSVDAVADAQERIAEDDEIRVVGNITARSS</sequence>